<organism evidence="1 2">
    <name type="scientific">Sphaerodactylus townsendi</name>
    <dbReference type="NCBI Taxonomy" id="933632"/>
    <lineage>
        <taxon>Eukaryota</taxon>
        <taxon>Metazoa</taxon>
        <taxon>Chordata</taxon>
        <taxon>Craniata</taxon>
        <taxon>Vertebrata</taxon>
        <taxon>Euteleostomi</taxon>
        <taxon>Lepidosauria</taxon>
        <taxon>Squamata</taxon>
        <taxon>Bifurcata</taxon>
        <taxon>Gekkota</taxon>
        <taxon>Sphaerodactylidae</taxon>
        <taxon>Sphaerodactylus</taxon>
    </lineage>
</organism>
<reference evidence="1" key="1">
    <citation type="submission" date="2021-08" db="EMBL/GenBank/DDBJ databases">
        <title>The first chromosome-level gecko genome reveals the dynamic sex chromosomes of Neotropical dwarf geckos (Sphaerodactylidae: Sphaerodactylus).</title>
        <authorList>
            <person name="Pinto B.J."/>
            <person name="Keating S.E."/>
            <person name="Gamble T."/>
        </authorList>
    </citation>
    <scope>NUCLEOTIDE SEQUENCE</scope>
    <source>
        <strain evidence="1">TG3544</strain>
    </source>
</reference>
<protein>
    <submittedName>
        <fullName evidence="1">Uncharacterized protein</fullName>
    </submittedName>
</protein>
<comment type="caution">
    <text evidence="1">The sequence shown here is derived from an EMBL/GenBank/DDBJ whole genome shotgun (WGS) entry which is preliminary data.</text>
</comment>
<keyword evidence="2" id="KW-1185">Reference proteome</keyword>
<evidence type="ECO:0000313" key="2">
    <source>
        <dbReference type="Proteomes" id="UP000827872"/>
    </source>
</evidence>
<evidence type="ECO:0000313" key="1">
    <source>
        <dbReference type="EMBL" id="KAH7994369.1"/>
    </source>
</evidence>
<proteinExistence type="predicted"/>
<dbReference type="Proteomes" id="UP000827872">
    <property type="component" value="Linkage Group LG07"/>
</dbReference>
<name>A0ACB8ENM5_9SAUR</name>
<gene>
    <name evidence="1" type="ORF">K3G42_004595</name>
</gene>
<dbReference type="EMBL" id="CM037620">
    <property type="protein sequence ID" value="KAH7994369.1"/>
    <property type="molecule type" value="Genomic_DNA"/>
</dbReference>
<accession>A0ACB8ENM5</accession>
<sequence length="80" mass="9547">MHPHQIPDKPVGRDLFAIDILRCPNLTALIIPQDTSLGFIEEEEEEKEEKEKEEKEEKEEEEKEEKEKEEKEEKENNNNN</sequence>